<feature type="transmembrane region" description="Helical" evidence="8">
    <location>
        <begin position="233"/>
        <end position="259"/>
    </location>
</feature>
<proteinExistence type="inferred from homology"/>
<sequence length="383" mass="41646">MRKILVIAFHLIRRTMGTKRGFLLNILIPAVALSLIAGLFSNLSDSKPIVQVSNQDQGMMGGYVKKSLQQNGSYEIVEAPNATEQEMMDAIQAGNAQASVLIPADFTSKLLAGETPQASIYRMGEQLWSASLTEELQSEARKLAAAAMMVENTSGEQQATLLASILDKEGEGKASVREETMRLGQAVARPEVIGIMIMFVMLLVSRSIGYVMEDREQRTMARMYAAPLRALDIAFGNFAGSMLLGTFQLLIVFGMSHFIFGFMSGVPFGPLFLVLECFLFAAVGMATLIGGLVKNSVQLGQINNLFITPTCMIGGCFWPLSMMPDFMQKLANFTPQKWAIQAFDRLSAGGTVSDVLLQLGILLLFAVVLTAFGATVLRPNRTN</sequence>
<evidence type="ECO:0000313" key="11">
    <source>
        <dbReference type="Proteomes" id="UP000600247"/>
    </source>
</evidence>
<evidence type="ECO:0000256" key="2">
    <source>
        <dbReference type="ARBA" id="ARBA00007783"/>
    </source>
</evidence>
<dbReference type="GO" id="GO:0005524">
    <property type="term" value="F:ATP binding"/>
    <property type="evidence" value="ECO:0007669"/>
    <property type="project" value="UniProtKB-KW"/>
</dbReference>
<keyword evidence="10" id="KW-0067">ATP-binding</keyword>
<feature type="transmembrane region" description="Helical" evidence="8">
    <location>
        <begin position="192"/>
        <end position="212"/>
    </location>
</feature>
<keyword evidence="5 8" id="KW-0812">Transmembrane</keyword>
<comment type="subcellular location">
    <subcellularLocation>
        <location evidence="1">Cell membrane</location>
        <topology evidence="1">Multi-pass membrane protein</topology>
    </subcellularLocation>
</comment>
<dbReference type="PROSITE" id="PS51012">
    <property type="entry name" value="ABC_TM2"/>
    <property type="match status" value="1"/>
</dbReference>
<keyword evidence="4" id="KW-1003">Cell membrane</keyword>
<dbReference type="InterPro" id="IPR047817">
    <property type="entry name" value="ABC2_TM_bact-type"/>
</dbReference>
<gene>
    <name evidence="10" type="primary">sagI</name>
    <name evidence="10" type="ORF">GCM10010918_55670</name>
</gene>
<comment type="caution">
    <text evidence="10">The sequence shown here is derived from an EMBL/GenBank/DDBJ whole genome shotgun (WGS) entry which is preliminary data.</text>
</comment>
<dbReference type="InterPro" id="IPR051449">
    <property type="entry name" value="ABC-2_transporter_component"/>
</dbReference>
<dbReference type="Gene3D" id="3.40.1710.10">
    <property type="entry name" value="abc type-2 transporter like domain"/>
    <property type="match status" value="1"/>
</dbReference>
<dbReference type="GO" id="GO:0005886">
    <property type="term" value="C:plasma membrane"/>
    <property type="evidence" value="ECO:0007669"/>
    <property type="project" value="UniProtKB-SubCell"/>
</dbReference>
<organism evidence="10 11">
    <name type="scientific">Paenibacillus radicis</name>
    <name type="common">ex Gao et al. 2016</name>
    <dbReference type="NCBI Taxonomy" id="1737354"/>
    <lineage>
        <taxon>Bacteria</taxon>
        <taxon>Bacillati</taxon>
        <taxon>Bacillota</taxon>
        <taxon>Bacilli</taxon>
        <taxon>Bacillales</taxon>
        <taxon>Paenibacillaceae</taxon>
        <taxon>Paenibacillus</taxon>
    </lineage>
</organism>
<comment type="similarity">
    <text evidence="2">Belongs to the ABC-2 integral membrane protein family.</text>
</comment>
<dbReference type="RefSeq" id="WP_188892952.1">
    <property type="nucleotide sequence ID" value="NZ_BMHY01000022.1"/>
</dbReference>
<reference evidence="10 11" key="1">
    <citation type="journal article" date="2014" name="Int. J. Syst. Evol. Microbiol.">
        <title>Complete genome sequence of Corynebacterium casei LMG S-19264T (=DSM 44701T), isolated from a smear-ripened cheese.</title>
        <authorList>
            <consortium name="US DOE Joint Genome Institute (JGI-PGF)"/>
            <person name="Walter F."/>
            <person name="Albersmeier A."/>
            <person name="Kalinowski J."/>
            <person name="Ruckert C."/>
        </authorList>
    </citation>
    <scope>NUCLEOTIDE SEQUENCE [LARGE SCALE GENOMIC DNA]</scope>
    <source>
        <strain evidence="10 11">CGMCC 1.15286</strain>
    </source>
</reference>
<evidence type="ECO:0000256" key="6">
    <source>
        <dbReference type="ARBA" id="ARBA00022989"/>
    </source>
</evidence>
<feature type="transmembrane region" description="Helical" evidence="8">
    <location>
        <begin position="271"/>
        <end position="293"/>
    </location>
</feature>
<feature type="transmembrane region" description="Helical" evidence="8">
    <location>
        <begin position="21"/>
        <end position="40"/>
    </location>
</feature>
<feature type="transmembrane region" description="Helical" evidence="8">
    <location>
        <begin position="355"/>
        <end position="377"/>
    </location>
</feature>
<evidence type="ECO:0000313" key="10">
    <source>
        <dbReference type="EMBL" id="GGG89729.1"/>
    </source>
</evidence>
<accession>A0A917HTT3</accession>
<feature type="transmembrane region" description="Helical" evidence="8">
    <location>
        <begin position="305"/>
        <end position="323"/>
    </location>
</feature>
<name>A0A917HTT3_9BACL</name>
<evidence type="ECO:0000256" key="1">
    <source>
        <dbReference type="ARBA" id="ARBA00004651"/>
    </source>
</evidence>
<dbReference type="EMBL" id="BMHY01000022">
    <property type="protein sequence ID" value="GGG89729.1"/>
    <property type="molecule type" value="Genomic_DNA"/>
</dbReference>
<dbReference type="PANTHER" id="PTHR30294">
    <property type="entry name" value="MEMBRANE COMPONENT OF ABC TRANSPORTER YHHJ-RELATED"/>
    <property type="match status" value="1"/>
</dbReference>
<dbReference type="AlphaFoldDB" id="A0A917HTT3"/>
<feature type="domain" description="ABC transmembrane type-2" evidence="9">
    <location>
        <begin position="146"/>
        <end position="380"/>
    </location>
</feature>
<protein>
    <submittedName>
        <fullName evidence="10">Multidrug ABC transporter ATP-binding protein</fullName>
    </submittedName>
</protein>
<evidence type="ECO:0000259" key="9">
    <source>
        <dbReference type="PROSITE" id="PS51012"/>
    </source>
</evidence>
<dbReference type="GO" id="GO:0140359">
    <property type="term" value="F:ABC-type transporter activity"/>
    <property type="evidence" value="ECO:0007669"/>
    <property type="project" value="InterPro"/>
</dbReference>
<keyword evidence="3" id="KW-0813">Transport</keyword>
<evidence type="ECO:0000256" key="5">
    <source>
        <dbReference type="ARBA" id="ARBA00022692"/>
    </source>
</evidence>
<keyword evidence="7 8" id="KW-0472">Membrane</keyword>
<dbReference type="InterPro" id="IPR013525">
    <property type="entry name" value="ABC2_TM"/>
</dbReference>
<evidence type="ECO:0000256" key="4">
    <source>
        <dbReference type="ARBA" id="ARBA00022475"/>
    </source>
</evidence>
<keyword evidence="6 8" id="KW-1133">Transmembrane helix</keyword>
<evidence type="ECO:0000256" key="8">
    <source>
        <dbReference type="SAM" id="Phobius"/>
    </source>
</evidence>
<keyword evidence="11" id="KW-1185">Reference proteome</keyword>
<keyword evidence="10" id="KW-0547">Nucleotide-binding</keyword>
<evidence type="ECO:0000256" key="3">
    <source>
        <dbReference type="ARBA" id="ARBA00022448"/>
    </source>
</evidence>
<evidence type="ECO:0000256" key="7">
    <source>
        <dbReference type="ARBA" id="ARBA00023136"/>
    </source>
</evidence>
<dbReference type="Proteomes" id="UP000600247">
    <property type="component" value="Unassembled WGS sequence"/>
</dbReference>
<dbReference type="PANTHER" id="PTHR30294:SF45">
    <property type="entry name" value="LINEARMYCIN RESISTANCE PERMEASE PROTEIN LNRN"/>
    <property type="match status" value="1"/>
</dbReference>
<dbReference type="Pfam" id="PF12698">
    <property type="entry name" value="ABC2_membrane_3"/>
    <property type="match status" value="1"/>
</dbReference>